<dbReference type="InterPro" id="IPR051625">
    <property type="entry name" value="Signaling_Regulatory_Domain"/>
</dbReference>
<dbReference type="AlphaFoldDB" id="A0A8J6E3F4"/>
<evidence type="ECO:0000256" key="1">
    <source>
        <dbReference type="ARBA" id="ARBA00022737"/>
    </source>
</evidence>
<evidence type="ECO:0000313" key="3">
    <source>
        <dbReference type="EMBL" id="KAG9393097.1"/>
    </source>
</evidence>
<dbReference type="OrthoDB" id="10256179at2759"/>
<keyword evidence="4" id="KW-1185">Reference proteome</keyword>
<dbReference type="SUPFAM" id="SSF50985">
    <property type="entry name" value="RCC1/BLIP-II"/>
    <property type="match status" value="2"/>
</dbReference>
<protein>
    <submittedName>
        <fullName evidence="3">Uncharacterized protein</fullName>
    </submittedName>
</protein>
<evidence type="ECO:0000256" key="2">
    <source>
        <dbReference type="PROSITE-ProRule" id="PRU00235"/>
    </source>
</evidence>
<reference evidence="3" key="1">
    <citation type="submission" date="2021-05" db="EMBL/GenBank/DDBJ databases">
        <title>A free-living protist that lacks canonical eukaryotic 1 DNA replication and segregation systems.</title>
        <authorList>
            <person name="Salas-Leiva D.E."/>
            <person name="Tromer E.C."/>
            <person name="Curtis B.A."/>
            <person name="Jerlstrom-Hultqvist J."/>
            <person name="Kolisko M."/>
            <person name="Yi Z."/>
            <person name="Salas-Leiva J.S."/>
            <person name="Gallot-Lavallee L."/>
            <person name="Kops G.J.P.L."/>
            <person name="Archibald J.M."/>
            <person name="Simpson A.G.B."/>
            <person name="Roger A.J."/>
        </authorList>
    </citation>
    <scope>NUCLEOTIDE SEQUENCE</scope>
    <source>
        <strain evidence="3">BICM</strain>
    </source>
</reference>
<dbReference type="PANTHER" id="PTHR22872">
    <property type="entry name" value="BTK-BINDING PROTEIN-RELATED"/>
    <property type="match status" value="1"/>
</dbReference>
<accession>A0A8J6E3F4</accession>
<dbReference type="EMBL" id="JAHDYR010000025">
    <property type="protein sequence ID" value="KAG9393097.1"/>
    <property type="molecule type" value="Genomic_DNA"/>
</dbReference>
<dbReference type="Pfam" id="PF00415">
    <property type="entry name" value="RCC1"/>
    <property type="match status" value="1"/>
</dbReference>
<dbReference type="PANTHER" id="PTHR22872:SF9">
    <property type="entry name" value="X-LINKED RETINITIS PIGMENTOSA GTPASE REGULATOR"/>
    <property type="match status" value="1"/>
</dbReference>
<sequence>MPASSRLIGIVSLLRQLTELSNDKYSATAGLIPAHLTSTLRLLEQSLSRPPSPVQLDADDNLDILAEIEHLLVALEQLPQFEQRAACLGLLKHAVLYIRKPPRTINLDVPLDKLPDAIFTLASPILSAVIITANAGPDVWFLCQKFALMKVQFENGRRRIFRDGLETIAFAGRVYCKGVNVNGQVGIGSDVPFIPELTRVRRVPPLIDVFYGDTCVFGITATHKLWAWGANSYGQLGVGSTEGRISSPMRVRLPADCKPYLTRSTRHSTFIATNKGWFATGRNMLEQLGLGHRQFVRTPQRINFGSHLVSDIYSNYDSTFAWTTSGEVLSCGWNEYGQAGTGGAERTIRWRPVVLPSVDPEDAAAPRFFPEHIYVSRCSAFFYAAHQVLCCGWNTVSQLPFQPSAEQTVAVPTPIPRSIDNLVCNAGSTVFLSDGELWGVGDNECGQLFPNGPYRIYNPRKLALPFPVARLLLCSSQLMGEVKGTMFVLSRAGEWWAQGYNNSGLCAVGSADYQIPLTRVRAPHGTRDIVSCTHATFIFTDNGLFACGDNDGNRLGVERRGNVLDPMPVVELTQELPTAFNWAVRDSQVLEMDVGETVPLLDERL</sequence>
<organism evidence="3 4">
    <name type="scientific">Carpediemonas membranifera</name>
    <dbReference type="NCBI Taxonomy" id="201153"/>
    <lineage>
        <taxon>Eukaryota</taxon>
        <taxon>Metamonada</taxon>
        <taxon>Carpediemonas-like organisms</taxon>
        <taxon>Carpediemonas</taxon>
    </lineage>
</organism>
<dbReference type="InterPro" id="IPR000408">
    <property type="entry name" value="Reg_chr_condens"/>
</dbReference>
<dbReference type="PROSITE" id="PS50012">
    <property type="entry name" value="RCC1_3"/>
    <property type="match status" value="1"/>
</dbReference>
<evidence type="ECO:0000313" key="4">
    <source>
        <dbReference type="Proteomes" id="UP000717585"/>
    </source>
</evidence>
<dbReference type="Gene3D" id="2.130.10.30">
    <property type="entry name" value="Regulator of chromosome condensation 1/beta-lactamase-inhibitor protein II"/>
    <property type="match status" value="2"/>
</dbReference>
<keyword evidence="1" id="KW-0677">Repeat</keyword>
<gene>
    <name evidence="3" type="ORF">J8273_3226</name>
</gene>
<proteinExistence type="predicted"/>
<dbReference type="InterPro" id="IPR009091">
    <property type="entry name" value="RCC1/BLIP-II"/>
</dbReference>
<dbReference type="Proteomes" id="UP000717585">
    <property type="component" value="Unassembled WGS sequence"/>
</dbReference>
<comment type="caution">
    <text evidence="3">The sequence shown here is derived from an EMBL/GenBank/DDBJ whole genome shotgun (WGS) entry which is preliminary data.</text>
</comment>
<name>A0A8J6E3F4_9EUKA</name>
<feature type="repeat" description="RCC1" evidence="2">
    <location>
        <begin position="223"/>
        <end position="274"/>
    </location>
</feature>